<dbReference type="Proteomes" id="UP000265120">
    <property type="component" value="Chromosome 6"/>
</dbReference>
<feature type="domain" description="B box-type" evidence="6">
    <location>
        <begin position="82"/>
        <end position="123"/>
    </location>
</feature>
<dbReference type="InterPro" id="IPR003879">
    <property type="entry name" value="Butyrophylin_SPRY"/>
</dbReference>
<dbReference type="InterPro" id="IPR000315">
    <property type="entry name" value="Znf_B-box"/>
</dbReference>
<feature type="domain" description="RING-type" evidence="5">
    <location>
        <begin position="14"/>
        <end position="54"/>
    </location>
</feature>
<feature type="domain" description="B30.2/SPRY" evidence="7">
    <location>
        <begin position="260"/>
        <end position="453"/>
    </location>
</feature>
<dbReference type="Gene3D" id="2.60.120.920">
    <property type="match status" value="1"/>
</dbReference>
<organism evidence="8 9">
    <name type="scientific">Cynoglossus semilaevis</name>
    <name type="common">Tongue sole</name>
    <dbReference type="NCBI Taxonomy" id="244447"/>
    <lineage>
        <taxon>Eukaryota</taxon>
        <taxon>Metazoa</taxon>
        <taxon>Chordata</taxon>
        <taxon>Craniata</taxon>
        <taxon>Vertebrata</taxon>
        <taxon>Euteleostomi</taxon>
        <taxon>Actinopterygii</taxon>
        <taxon>Neopterygii</taxon>
        <taxon>Teleostei</taxon>
        <taxon>Neoteleostei</taxon>
        <taxon>Acanthomorphata</taxon>
        <taxon>Carangaria</taxon>
        <taxon>Pleuronectiformes</taxon>
        <taxon>Pleuronectoidei</taxon>
        <taxon>Cynoglossidae</taxon>
        <taxon>Cynoglossinae</taxon>
        <taxon>Cynoglossus</taxon>
    </lineage>
</organism>
<dbReference type="InterPro" id="IPR006574">
    <property type="entry name" value="PRY"/>
</dbReference>
<dbReference type="PRINTS" id="PR01407">
    <property type="entry name" value="BUTYPHLNCDUF"/>
</dbReference>
<dbReference type="Pfam" id="PF00643">
    <property type="entry name" value="zf-B_box"/>
    <property type="match status" value="1"/>
</dbReference>
<dbReference type="AlphaFoldDB" id="A0A3P8VEJ1"/>
<keyword evidence="2 4" id="KW-0863">Zinc-finger</keyword>
<sequence length="460" mass="52943">MAATFVHREGDLLCPQCSGIYCLPVLLKCGHNICKICLQKFWKWKGSRECPVCRTVSVPERPPINLPLKIAAEEYQLQQSSKDQEVCFFHKEQLTLFCLNDDKPICSGCQMSTQHKVHECCTLEKAAQQKKTEFSTMLESFRKKLKMLEKTEVCWRETKEYIKTQADQNEKMIKEEFQTLHEFLQNEEMTRLQTLRQEEKVKTQVMCEKLELITNQIKCLASTISEVETALKAKDLSFLQCDFQEPECIRDILINSSKHLGLLKFGVWKKMSQIVYFVPITLDPNTAHFNLEFSQELSCVKYSRKQLLPNNIERCTSRLCVLGSSGFTSGKNSWTVEVGQSRDWYIGVARESIKRKKTVFLNPSEGFWVIGLTNGDTMWAQTSPPTKLCLKLMPEKITVELDCDKGKVVFVNAADRTTIYTFKDKFTERIFPYISPGISQEGTISNTLTIQPMNMTMNLV</sequence>
<dbReference type="InterPro" id="IPR001870">
    <property type="entry name" value="B30.2/SPRY"/>
</dbReference>
<dbReference type="PANTHER" id="PTHR24103">
    <property type="entry name" value="E3 UBIQUITIN-PROTEIN LIGASE TRIM"/>
    <property type="match status" value="1"/>
</dbReference>
<dbReference type="CDD" id="cd12893">
    <property type="entry name" value="SPRY_PRY_TRIM35"/>
    <property type="match status" value="1"/>
</dbReference>
<evidence type="ECO:0000256" key="3">
    <source>
        <dbReference type="ARBA" id="ARBA00022833"/>
    </source>
</evidence>
<keyword evidence="9" id="KW-1185">Reference proteome</keyword>
<dbReference type="STRING" id="244447.ENSCSEP00000011641"/>
<evidence type="ECO:0000313" key="9">
    <source>
        <dbReference type="Proteomes" id="UP000265120"/>
    </source>
</evidence>
<accession>A0A3P8VEJ1</accession>
<evidence type="ECO:0000259" key="6">
    <source>
        <dbReference type="PROSITE" id="PS50119"/>
    </source>
</evidence>
<dbReference type="Pfam" id="PF13765">
    <property type="entry name" value="PRY"/>
    <property type="match status" value="1"/>
</dbReference>
<dbReference type="InterPro" id="IPR017907">
    <property type="entry name" value="Znf_RING_CS"/>
</dbReference>
<proteinExistence type="predicted"/>
<protein>
    <submittedName>
        <fullName evidence="8">Zinc-binding protein A33-like</fullName>
    </submittedName>
</protein>
<dbReference type="InterPro" id="IPR013083">
    <property type="entry name" value="Znf_RING/FYVE/PHD"/>
</dbReference>
<dbReference type="GO" id="GO:0005737">
    <property type="term" value="C:cytoplasm"/>
    <property type="evidence" value="ECO:0007669"/>
    <property type="project" value="UniProtKB-SubCell"/>
</dbReference>
<dbReference type="Gene3D" id="3.30.160.60">
    <property type="entry name" value="Classic Zinc Finger"/>
    <property type="match status" value="1"/>
</dbReference>
<keyword evidence="3" id="KW-0862">Zinc</keyword>
<dbReference type="FunFam" id="2.60.120.920:FF:000004">
    <property type="entry name" value="Butyrophilin subfamily 1 member A1"/>
    <property type="match status" value="1"/>
</dbReference>
<dbReference type="PROSITE" id="PS50188">
    <property type="entry name" value="B302_SPRY"/>
    <property type="match status" value="1"/>
</dbReference>
<dbReference type="SMART" id="SM00184">
    <property type="entry name" value="RING"/>
    <property type="match status" value="1"/>
</dbReference>
<dbReference type="InterPro" id="IPR050143">
    <property type="entry name" value="TRIM/RBCC"/>
</dbReference>
<dbReference type="GO" id="GO:0008270">
    <property type="term" value="F:zinc ion binding"/>
    <property type="evidence" value="ECO:0007669"/>
    <property type="project" value="UniProtKB-KW"/>
</dbReference>
<dbReference type="SUPFAM" id="SSF57845">
    <property type="entry name" value="B-box zinc-binding domain"/>
    <property type="match status" value="1"/>
</dbReference>
<evidence type="ECO:0000259" key="5">
    <source>
        <dbReference type="PROSITE" id="PS50089"/>
    </source>
</evidence>
<dbReference type="InterPro" id="IPR013320">
    <property type="entry name" value="ConA-like_dom_sf"/>
</dbReference>
<evidence type="ECO:0000313" key="8">
    <source>
        <dbReference type="Ensembl" id="ENSCSEP00000011641.1"/>
    </source>
</evidence>
<dbReference type="SUPFAM" id="SSF57850">
    <property type="entry name" value="RING/U-box"/>
    <property type="match status" value="1"/>
</dbReference>
<dbReference type="InterPro" id="IPR043136">
    <property type="entry name" value="B30.2/SPRY_sf"/>
</dbReference>
<dbReference type="SMART" id="SM00589">
    <property type="entry name" value="PRY"/>
    <property type="match status" value="1"/>
</dbReference>
<dbReference type="SUPFAM" id="SSF49899">
    <property type="entry name" value="Concanavalin A-like lectins/glucanases"/>
    <property type="match status" value="1"/>
</dbReference>
<dbReference type="SMART" id="SM00449">
    <property type="entry name" value="SPRY"/>
    <property type="match status" value="1"/>
</dbReference>
<reference evidence="8 9" key="1">
    <citation type="journal article" date="2014" name="Nat. Genet.">
        <title>Whole-genome sequence of a flatfish provides insights into ZW sex chromosome evolution and adaptation to a benthic lifestyle.</title>
        <authorList>
            <person name="Chen S."/>
            <person name="Zhang G."/>
            <person name="Shao C."/>
            <person name="Huang Q."/>
            <person name="Liu G."/>
            <person name="Zhang P."/>
            <person name="Song W."/>
            <person name="An N."/>
            <person name="Chalopin D."/>
            <person name="Volff J.N."/>
            <person name="Hong Y."/>
            <person name="Li Q."/>
            <person name="Sha Z."/>
            <person name="Zhou H."/>
            <person name="Xie M."/>
            <person name="Yu Q."/>
            <person name="Liu Y."/>
            <person name="Xiang H."/>
            <person name="Wang N."/>
            <person name="Wu K."/>
            <person name="Yang C."/>
            <person name="Zhou Q."/>
            <person name="Liao X."/>
            <person name="Yang L."/>
            <person name="Hu Q."/>
            <person name="Zhang J."/>
            <person name="Meng L."/>
            <person name="Jin L."/>
            <person name="Tian Y."/>
            <person name="Lian J."/>
            <person name="Yang J."/>
            <person name="Miao G."/>
            <person name="Liu S."/>
            <person name="Liang Z."/>
            <person name="Yan F."/>
            <person name="Li Y."/>
            <person name="Sun B."/>
            <person name="Zhang H."/>
            <person name="Zhang J."/>
            <person name="Zhu Y."/>
            <person name="Du M."/>
            <person name="Zhao Y."/>
            <person name="Schartl M."/>
            <person name="Tang Q."/>
            <person name="Wang J."/>
        </authorList>
    </citation>
    <scope>NUCLEOTIDE SEQUENCE</scope>
</reference>
<dbReference type="Ensembl" id="ENSCSET00000011781.1">
    <property type="protein sequence ID" value="ENSCSEP00000011641.1"/>
    <property type="gene ID" value="ENSCSEG00000007385.1"/>
</dbReference>
<name>A0A3P8VEJ1_CYNSE</name>
<dbReference type="Gene3D" id="3.30.40.10">
    <property type="entry name" value="Zinc/RING finger domain, C3HC4 (zinc finger)"/>
    <property type="match status" value="1"/>
</dbReference>
<dbReference type="InParanoid" id="A0A3P8VEJ1"/>
<keyword evidence="1" id="KW-0479">Metal-binding</keyword>
<evidence type="ECO:0000256" key="2">
    <source>
        <dbReference type="ARBA" id="ARBA00022771"/>
    </source>
</evidence>
<dbReference type="InterPro" id="IPR027370">
    <property type="entry name" value="Znf-RING_euk"/>
</dbReference>
<dbReference type="PROSITE" id="PS50089">
    <property type="entry name" value="ZF_RING_2"/>
    <property type="match status" value="1"/>
</dbReference>
<reference evidence="8" key="2">
    <citation type="submission" date="2025-08" db="UniProtKB">
        <authorList>
            <consortium name="Ensembl"/>
        </authorList>
    </citation>
    <scope>IDENTIFICATION</scope>
</reference>
<dbReference type="InterPro" id="IPR003877">
    <property type="entry name" value="SPRY_dom"/>
</dbReference>
<dbReference type="PROSITE" id="PS50119">
    <property type="entry name" value="ZF_BBOX"/>
    <property type="match status" value="1"/>
</dbReference>
<reference evidence="8" key="3">
    <citation type="submission" date="2025-09" db="UniProtKB">
        <authorList>
            <consortium name="Ensembl"/>
        </authorList>
    </citation>
    <scope>IDENTIFICATION</scope>
</reference>
<dbReference type="GeneTree" id="ENSGT00510000048454"/>
<evidence type="ECO:0000256" key="4">
    <source>
        <dbReference type="PROSITE-ProRule" id="PRU00024"/>
    </source>
</evidence>
<dbReference type="PROSITE" id="PS00518">
    <property type="entry name" value="ZF_RING_1"/>
    <property type="match status" value="1"/>
</dbReference>
<dbReference type="Pfam" id="PF13445">
    <property type="entry name" value="zf-RING_UBOX"/>
    <property type="match status" value="1"/>
</dbReference>
<evidence type="ECO:0000259" key="7">
    <source>
        <dbReference type="PROSITE" id="PS50188"/>
    </source>
</evidence>
<dbReference type="InterPro" id="IPR001841">
    <property type="entry name" value="Znf_RING"/>
</dbReference>
<evidence type="ECO:0000256" key="1">
    <source>
        <dbReference type="ARBA" id="ARBA00022723"/>
    </source>
</evidence>
<dbReference type="Pfam" id="PF00622">
    <property type="entry name" value="SPRY"/>
    <property type="match status" value="1"/>
</dbReference>
<dbReference type="OMA" id="NICKVCL"/>